<organism evidence="5 6">
    <name type="scientific">Metabacillus arenae</name>
    <dbReference type="NCBI Taxonomy" id="2771434"/>
    <lineage>
        <taxon>Bacteria</taxon>
        <taxon>Bacillati</taxon>
        <taxon>Bacillota</taxon>
        <taxon>Bacilli</taxon>
        <taxon>Bacillales</taxon>
        <taxon>Bacillaceae</taxon>
        <taxon>Metabacillus</taxon>
    </lineage>
</organism>
<comment type="pathway">
    <text evidence="3">Quinol/quinone metabolism; menaquinone biosynthesis.</text>
</comment>
<comment type="pathway">
    <text evidence="3">Quinol/quinone metabolism; 1,4-dihydroxy-2-naphthoate biosynthesis; 1,4-dihydroxy-2-naphthoate from chorismate: step 3/7.</text>
</comment>
<keyword evidence="2 3" id="KW-0456">Lyase</keyword>
<dbReference type="PANTHER" id="PTHR42916">
    <property type="entry name" value="2-SUCCINYL-5-ENOLPYRUVYL-6-HYDROXY-3-CYCLOHEXENE-1-CARBOXYLATE SYNTHASE"/>
    <property type="match status" value="1"/>
</dbReference>
<dbReference type="PRINTS" id="PR00111">
    <property type="entry name" value="ABHYDROLASE"/>
</dbReference>
<comment type="caution">
    <text evidence="5">The sequence shown here is derived from an EMBL/GenBank/DDBJ whole genome shotgun (WGS) entry which is preliminary data.</text>
</comment>
<proteinExistence type="inferred from homology"/>
<dbReference type="PANTHER" id="PTHR42916:SF1">
    <property type="entry name" value="PROTEIN PHYLLO, CHLOROPLASTIC"/>
    <property type="match status" value="1"/>
</dbReference>
<reference evidence="5" key="1">
    <citation type="submission" date="2020-09" db="EMBL/GenBank/DDBJ databases">
        <title>A novel bacterium of genus Bacillus, isolated from South China Sea.</title>
        <authorList>
            <person name="Huang H."/>
            <person name="Mo K."/>
            <person name="Hu Y."/>
        </authorList>
    </citation>
    <scope>NUCLEOTIDE SEQUENCE</scope>
    <source>
        <strain evidence="5">IB182487</strain>
    </source>
</reference>
<evidence type="ECO:0000313" key="6">
    <source>
        <dbReference type="Proteomes" id="UP000626844"/>
    </source>
</evidence>
<dbReference type="RefSeq" id="WP_191157704.1">
    <property type="nucleotide sequence ID" value="NZ_JACXAI010000007.1"/>
</dbReference>
<comment type="subunit">
    <text evidence="3">Monomer.</text>
</comment>
<protein>
    <recommendedName>
        <fullName evidence="3">Putative 2-succinyl-6-hydroxy-2,4-cyclohexadiene-1-carboxylate synthase</fullName>
        <shortName evidence="3">SHCHC synthase</shortName>
        <ecNumber evidence="3">4.2.99.20</ecNumber>
    </recommendedName>
</protein>
<dbReference type="GO" id="GO:0009234">
    <property type="term" value="P:menaquinone biosynthetic process"/>
    <property type="evidence" value="ECO:0007669"/>
    <property type="project" value="UniProtKB-UniRule"/>
</dbReference>
<dbReference type="Gene3D" id="3.40.50.1820">
    <property type="entry name" value="alpha/beta hydrolase"/>
    <property type="match status" value="1"/>
</dbReference>
<evidence type="ECO:0000256" key="2">
    <source>
        <dbReference type="ARBA" id="ARBA00023239"/>
    </source>
</evidence>
<comment type="similarity">
    <text evidence="3">Belongs to the AB hydrolase superfamily. MenH family.</text>
</comment>
<evidence type="ECO:0000259" key="4">
    <source>
        <dbReference type="Pfam" id="PF00561"/>
    </source>
</evidence>
<evidence type="ECO:0000256" key="3">
    <source>
        <dbReference type="HAMAP-Rule" id="MF_01660"/>
    </source>
</evidence>
<keyword evidence="6" id="KW-1185">Reference proteome</keyword>
<dbReference type="HAMAP" id="MF_01660">
    <property type="entry name" value="MenH"/>
    <property type="match status" value="1"/>
</dbReference>
<sequence>MIVKIRNVNYHVEITGKGPPLLLLHGFTGSAENWKEFKEIWKEYQLISLDIIGHGQTDSPHTVFHYDMMKMVEDLNELLKKLGIESVHILGYSMGGRLALSFAMTYKNRVKSLILESSSPGLKTEQERSERRKSDEKLAAYIQEAGVMSFVDKWENIPLFKSQKELPSHYQQSIRSQRLKNDPVGLANSLLGMGTGSQPSWWNMLSHLFIPVLLVCGQKDEKFCRIAFEMADRLPKRVIKKVNGAGHAIHVERPQIFGTIVDEFLSAETHTKGGSINGY</sequence>
<dbReference type="InterPro" id="IPR029058">
    <property type="entry name" value="AB_hydrolase_fold"/>
</dbReference>
<dbReference type="AlphaFoldDB" id="A0A926NGA2"/>
<accession>A0A926NGA2</accession>
<dbReference type="InterPro" id="IPR000073">
    <property type="entry name" value="AB_hydrolase_1"/>
</dbReference>
<evidence type="ECO:0000313" key="5">
    <source>
        <dbReference type="EMBL" id="MBD1380265.1"/>
    </source>
</evidence>
<gene>
    <name evidence="3 5" type="primary">menH</name>
    <name evidence="5" type="ORF">IC621_08480</name>
</gene>
<dbReference type="EMBL" id="JACXAI010000007">
    <property type="protein sequence ID" value="MBD1380265.1"/>
    <property type="molecule type" value="Genomic_DNA"/>
</dbReference>
<name>A0A926NGA2_9BACI</name>
<comment type="function">
    <text evidence="3">Catalyzes a proton abstraction reaction that results in 2,5-elimination of pyruvate from 2-succinyl-5-enolpyruvyl-6-hydroxy-3-cyclohexene-1-carboxylate (SEPHCHC) and the formation of 2-succinyl-6-hydroxy-2,4-cyclohexadiene-1-carboxylate (SHCHC).</text>
</comment>
<dbReference type="SUPFAM" id="SSF53474">
    <property type="entry name" value="alpha/beta-Hydrolases"/>
    <property type="match status" value="1"/>
</dbReference>
<dbReference type="InterPro" id="IPR022485">
    <property type="entry name" value="SHCHC_synthase_MenH"/>
</dbReference>
<keyword evidence="1 3" id="KW-0474">Menaquinone biosynthesis</keyword>
<dbReference type="EC" id="4.2.99.20" evidence="3"/>
<dbReference type="GO" id="GO:0070205">
    <property type="term" value="F:2-succinyl-6-hydroxy-2,4-cyclohexadiene-1-carboxylate synthase activity"/>
    <property type="evidence" value="ECO:0007669"/>
    <property type="project" value="UniProtKB-UniRule"/>
</dbReference>
<comment type="catalytic activity">
    <reaction evidence="3">
        <text>5-enolpyruvoyl-6-hydroxy-2-succinyl-cyclohex-3-ene-1-carboxylate = (1R,6R)-6-hydroxy-2-succinyl-cyclohexa-2,4-diene-1-carboxylate + pyruvate</text>
        <dbReference type="Rhea" id="RHEA:25597"/>
        <dbReference type="ChEBI" id="CHEBI:15361"/>
        <dbReference type="ChEBI" id="CHEBI:58689"/>
        <dbReference type="ChEBI" id="CHEBI:58818"/>
        <dbReference type="EC" id="4.2.99.20"/>
    </reaction>
</comment>
<dbReference type="Pfam" id="PF00561">
    <property type="entry name" value="Abhydrolase_1"/>
    <property type="match status" value="1"/>
</dbReference>
<dbReference type="NCBIfam" id="TIGR03695">
    <property type="entry name" value="menH_SHCHC"/>
    <property type="match status" value="1"/>
</dbReference>
<feature type="domain" description="AB hydrolase-1" evidence="4">
    <location>
        <begin position="19"/>
        <end position="254"/>
    </location>
</feature>
<dbReference type="Proteomes" id="UP000626844">
    <property type="component" value="Unassembled WGS sequence"/>
</dbReference>
<evidence type="ECO:0000256" key="1">
    <source>
        <dbReference type="ARBA" id="ARBA00022428"/>
    </source>
</evidence>